<dbReference type="AlphaFoldDB" id="A0A6J4TQ64"/>
<accession>A0A6J4TQ64</accession>
<evidence type="ECO:0000313" key="1">
    <source>
        <dbReference type="EMBL" id="CAA9529262.1"/>
    </source>
</evidence>
<dbReference type="EMBL" id="CADCWD010000033">
    <property type="protein sequence ID" value="CAA9529262.1"/>
    <property type="molecule type" value="Genomic_DNA"/>
</dbReference>
<sequence length="45" mass="5012">ARTRTPCWKDRSSCRHDAAHGALRSGVRNRPDGDRLCPHLVCLGL</sequence>
<reference evidence="1" key="1">
    <citation type="submission" date="2020-02" db="EMBL/GenBank/DDBJ databases">
        <authorList>
            <person name="Meier V. D."/>
        </authorList>
    </citation>
    <scope>NUCLEOTIDE SEQUENCE</scope>
    <source>
        <strain evidence="1">AVDCRST_MAG23</strain>
    </source>
</reference>
<protein>
    <submittedName>
        <fullName evidence="1">Uncharacterized protein</fullName>
    </submittedName>
</protein>
<gene>
    <name evidence="1" type="ORF">AVDCRST_MAG23-914</name>
</gene>
<proteinExistence type="predicted"/>
<name>A0A6J4TQ64_9SPHN</name>
<organism evidence="1">
    <name type="scientific">uncultured Sphingosinicella sp</name>
    <dbReference type="NCBI Taxonomy" id="478748"/>
    <lineage>
        <taxon>Bacteria</taxon>
        <taxon>Pseudomonadati</taxon>
        <taxon>Pseudomonadota</taxon>
        <taxon>Alphaproteobacteria</taxon>
        <taxon>Sphingomonadales</taxon>
        <taxon>Sphingosinicellaceae</taxon>
        <taxon>Sphingosinicella</taxon>
        <taxon>environmental samples</taxon>
    </lineage>
</organism>
<feature type="non-terminal residue" evidence="1">
    <location>
        <position position="1"/>
    </location>
</feature>
<feature type="non-terminal residue" evidence="1">
    <location>
        <position position="45"/>
    </location>
</feature>